<gene>
    <name evidence="2" type="ORF">ACFFTR_44875</name>
</gene>
<reference evidence="2 3" key="1">
    <citation type="submission" date="2024-09" db="EMBL/GenBank/DDBJ databases">
        <authorList>
            <person name="Sun Q."/>
            <person name="Mori K."/>
        </authorList>
    </citation>
    <scope>NUCLEOTIDE SEQUENCE [LARGE SCALE GENOMIC DNA]</scope>
    <source>
        <strain evidence="2 3">JCM 3307</strain>
    </source>
</reference>
<dbReference type="InterPro" id="IPR036388">
    <property type="entry name" value="WH-like_DNA-bd_sf"/>
</dbReference>
<dbReference type="Pfam" id="PF01047">
    <property type="entry name" value="MarR"/>
    <property type="match status" value="1"/>
</dbReference>
<organism evidence="2 3">
    <name type="scientific">Dactylosporangium vinaceum</name>
    <dbReference type="NCBI Taxonomy" id="53362"/>
    <lineage>
        <taxon>Bacteria</taxon>
        <taxon>Bacillati</taxon>
        <taxon>Actinomycetota</taxon>
        <taxon>Actinomycetes</taxon>
        <taxon>Micromonosporales</taxon>
        <taxon>Micromonosporaceae</taxon>
        <taxon>Dactylosporangium</taxon>
    </lineage>
</organism>
<evidence type="ECO:0000313" key="3">
    <source>
        <dbReference type="Proteomes" id="UP001589608"/>
    </source>
</evidence>
<dbReference type="SUPFAM" id="SSF46785">
    <property type="entry name" value="Winged helix' DNA-binding domain"/>
    <property type="match status" value="1"/>
</dbReference>
<sequence>MAVRDGMAAIGSTLDPARLTVAVERVFSVLRQGNPPNDISLTAASTIWRLQQEGPRKLTDLAAAEGVTQPAMTQLVQRLEREGLARRADDPSDRRVVLVEVTQAGIDLLQRRREVRAAHLAALLEDLSAEDEASIAAALPALERLARDRRSA</sequence>
<dbReference type="PANTHER" id="PTHR39515">
    <property type="entry name" value="CONSERVED PROTEIN"/>
    <property type="match status" value="1"/>
</dbReference>
<evidence type="ECO:0000259" key="1">
    <source>
        <dbReference type="PROSITE" id="PS50995"/>
    </source>
</evidence>
<dbReference type="InterPro" id="IPR052526">
    <property type="entry name" value="HTH-type_Bedaq_tolerance"/>
</dbReference>
<dbReference type="SMART" id="SM00347">
    <property type="entry name" value="HTH_MARR"/>
    <property type="match status" value="1"/>
</dbReference>
<dbReference type="InterPro" id="IPR000835">
    <property type="entry name" value="HTH_MarR-typ"/>
</dbReference>
<evidence type="ECO:0000313" key="2">
    <source>
        <dbReference type="EMBL" id="MFB9450258.1"/>
    </source>
</evidence>
<dbReference type="PANTHER" id="PTHR39515:SF2">
    <property type="entry name" value="HTH-TYPE TRANSCRIPTIONAL REGULATOR RV0880"/>
    <property type="match status" value="1"/>
</dbReference>
<accession>A0ABV5MNV1</accession>
<dbReference type="RefSeq" id="WP_246655378.1">
    <property type="nucleotide sequence ID" value="NZ_CP061913.1"/>
</dbReference>
<dbReference type="PRINTS" id="PR00598">
    <property type="entry name" value="HTHMARR"/>
</dbReference>
<dbReference type="Proteomes" id="UP001589608">
    <property type="component" value="Unassembled WGS sequence"/>
</dbReference>
<dbReference type="EMBL" id="JBHMCA010000073">
    <property type="protein sequence ID" value="MFB9450258.1"/>
    <property type="molecule type" value="Genomic_DNA"/>
</dbReference>
<dbReference type="InterPro" id="IPR036390">
    <property type="entry name" value="WH_DNA-bd_sf"/>
</dbReference>
<keyword evidence="3" id="KW-1185">Reference proteome</keyword>
<name>A0ABV5MNV1_9ACTN</name>
<dbReference type="Gene3D" id="1.10.10.10">
    <property type="entry name" value="Winged helix-like DNA-binding domain superfamily/Winged helix DNA-binding domain"/>
    <property type="match status" value="1"/>
</dbReference>
<feature type="domain" description="HTH marR-type" evidence="1">
    <location>
        <begin position="16"/>
        <end position="147"/>
    </location>
</feature>
<comment type="caution">
    <text evidence="2">The sequence shown here is derived from an EMBL/GenBank/DDBJ whole genome shotgun (WGS) entry which is preliminary data.</text>
</comment>
<protein>
    <submittedName>
        <fullName evidence="2">MarR family winged helix-turn-helix transcriptional regulator</fullName>
    </submittedName>
</protein>
<dbReference type="PROSITE" id="PS50995">
    <property type="entry name" value="HTH_MARR_2"/>
    <property type="match status" value="1"/>
</dbReference>
<proteinExistence type="predicted"/>